<dbReference type="SUPFAM" id="SSF51735">
    <property type="entry name" value="NAD(P)-binding Rossmann-fold domains"/>
    <property type="match status" value="1"/>
</dbReference>
<name>A0A382TD97_9ZZZZ</name>
<dbReference type="Gene3D" id="3.40.50.720">
    <property type="entry name" value="NAD(P)-binding Rossmann-like Domain"/>
    <property type="match status" value="1"/>
</dbReference>
<sequence length="92" mass="9901">MRIGVIGTGAVSQIVHVPIFSEREDVHLLAVADVDSHKAEALSERFGVPLVLSADALITHDELDAVVICTPNHLHEEMAITALQAGKHVFVE</sequence>
<gene>
    <name evidence="2" type="ORF">METZ01_LOCUS372857</name>
</gene>
<dbReference type="GO" id="GO:0000166">
    <property type="term" value="F:nucleotide binding"/>
    <property type="evidence" value="ECO:0007669"/>
    <property type="project" value="InterPro"/>
</dbReference>
<organism evidence="2">
    <name type="scientific">marine metagenome</name>
    <dbReference type="NCBI Taxonomy" id="408172"/>
    <lineage>
        <taxon>unclassified sequences</taxon>
        <taxon>metagenomes</taxon>
        <taxon>ecological metagenomes</taxon>
    </lineage>
</organism>
<reference evidence="2" key="1">
    <citation type="submission" date="2018-05" db="EMBL/GenBank/DDBJ databases">
        <authorList>
            <person name="Lanie J.A."/>
            <person name="Ng W.-L."/>
            <person name="Kazmierczak K.M."/>
            <person name="Andrzejewski T.M."/>
            <person name="Davidsen T.M."/>
            <person name="Wayne K.J."/>
            <person name="Tettelin H."/>
            <person name="Glass J.I."/>
            <person name="Rusch D."/>
            <person name="Podicherti R."/>
            <person name="Tsui H.-C.T."/>
            <person name="Winkler M.E."/>
        </authorList>
    </citation>
    <scope>NUCLEOTIDE SEQUENCE</scope>
</reference>
<dbReference type="AlphaFoldDB" id="A0A382TD97"/>
<protein>
    <recommendedName>
        <fullName evidence="1">Gfo/Idh/MocA-like oxidoreductase N-terminal domain-containing protein</fullName>
    </recommendedName>
</protein>
<evidence type="ECO:0000259" key="1">
    <source>
        <dbReference type="Pfam" id="PF01408"/>
    </source>
</evidence>
<evidence type="ECO:0000313" key="2">
    <source>
        <dbReference type="EMBL" id="SVD20003.1"/>
    </source>
</evidence>
<dbReference type="PANTHER" id="PTHR43377">
    <property type="entry name" value="BILIVERDIN REDUCTASE A"/>
    <property type="match status" value="1"/>
</dbReference>
<dbReference type="EMBL" id="UINC01135700">
    <property type="protein sequence ID" value="SVD20003.1"/>
    <property type="molecule type" value="Genomic_DNA"/>
</dbReference>
<accession>A0A382TD97</accession>
<dbReference type="InterPro" id="IPR036291">
    <property type="entry name" value="NAD(P)-bd_dom_sf"/>
</dbReference>
<dbReference type="InterPro" id="IPR051450">
    <property type="entry name" value="Gfo/Idh/MocA_Oxidoreductases"/>
</dbReference>
<dbReference type="Pfam" id="PF01408">
    <property type="entry name" value="GFO_IDH_MocA"/>
    <property type="match status" value="1"/>
</dbReference>
<feature type="non-terminal residue" evidence="2">
    <location>
        <position position="92"/>
    </location>
</feature>
<feature type="domain" description="Gfo/Idh/MocA-like oxidoreductase N-terminal" evidence="1">
    <location>
        <begin position="1"/>
        <end position="92"/>
    </location>
</feature>
<dbReference type="PANTHER" id="PTHR43377:SF1">
    <property type="entry name" value="BILIVERDIN REDUCTASE A"/>
    <property type="match status" value="1"/>
</dbReference>
<dbReference type="InterPro" id="IPR000683">
    <property type="entry name" value="Gfo/Idh/MocA-like_OxRdtase_N"/>
</dbReference>
<proteinExistence type="predicted"/>